<feature type="region of interest" description="Disordered" evidence="2">
    <location>
        <begin position="491"/>
        <end position="579"/>
    </location>
</feature>
<dbReference type="FunFam" id="2.20.70.10:FF:000049">
    <property type="entry name" value="Transcription elongation regulator 1-like"/>
    <property type="match status" value="1"/>
</dbReference>
<dbReference type="PANTHER" id="PTHR15377:SF3">
    <property type="entry name" value="WW DOMAIN-CONTAINING PROTEIN"/>
    <property type="match status" value="1"/>
</dbReference>
<dbReference type="InterPro" id="IPR057565">
    <property type="entry name" value="WW_TCRG1_3rd"/>
</dbReference>
<dbReference type="InterPro" id="IPR001202">
    <property type="entry name" value="WW_dom"/>
</dbReference>
<protein>
    <recommendedName>
        <fullName evidence="3">WW domain-containing protein</fullName>
    </recommendedName>
</protein>
<proteinExistence type="predicted"/>
<evidence type="ECO:0000313" key="4">
    <source>
        <dbReference type="EMBL" id="VEL21024.1"/>
    </source>
</evidence>
<dbReference type="PANTHER" id="PTHR15377">
    <property type="entry name" value="TRANSCRIPTION ELONGATION REGULATOR 1"/>
    <property type="match status" value="1"/>
</dbReference>
<dbReference type="AlphaFoldDB" id="A0A3S5BW13"/>
<feature type="compositionally biased region" description="Acidic residues" evidence="2">
    <location>
        <begin position="411"/>
        <end position="420"/>
    </location>
</feature>
<feature type="domain" description="WW" evidence="3">
    <location>
        <begin position="308"/>
        <end position="341"/>
    </location>
</feature>
<dbReference type="Proteomes" id="UP000784294">
    <property type="component" value="Unassembled WGS sequence"/>
</dbReference>
<organism evidence="4 5">
    <name type="scientific">Protopolystoma xenopodis</name>
    <dbReference type="NCBI Taxonomy" id="117903"/>
    <lineage>
        <taxon>Eukaryota</taxon>
        <taxon>Metazoa</taxon>
        <taxon>Spiralia</taxon>
        <taxon>Lophotrochozoa</taxon>
        <taxon>Platyhelminthes</taxon>
        <taxon>Monogenea</taxon>
        <taxon>Polyopisthocotylea</taxon>
        <taxon>Polystomatidea</taxon>
        <taxon>Polystomatidae</taxon>
        <taxon>Protopolystoma</taxon>
    </lineage>
</organism>
<evidence type="ECO:0000256" key="2">
    <source>
        <dbReference type="SAM" id="MobiDB-lite"/>
    </source>
</evidence>
<dbReference type="Pfam" id="PF23517">
    <property type="entry name" value="WW_TCERG1"/>
    <property type="match status" value="1"/>
</dbReference>
<dbReference type="PROSITE" id="PS01159">
    <property type="entry name" value="WW_DOMAIN_1"/>
    <property type="match status" value="2"/>
</dbReference>
<dbReference type="SMART" id="SM00456">
    <property type="entry name" value="WW"/>
    <property type="match status" value="3"/>
</dbReference>
<dbReference type="InterPro" id="IPR036020">
    <property type="entry name" value="WW_dom_sf"/>
</dbReference>
<evidence type="ECO:0000256" key="1">
    <source>
        <dbReference type="ARBA" id="ARBA00022737"/>
    </source>
</evidence>
<dbReference type="InterPro" id="IPR045148">
    <property type="entry name" value="TCRG1-like"/>
</dbReference>
<dbReference type="GO" id="GO:0003712">
    <property type="term" value="F:transcription coregulator activity"/>
    <property type="evidence" value="ECO:0007669"/>
    <property type="project" value="TreeGrafter"/>
</dbReference>
<dbReference type="GO" id="GO:0005634">
    <property type="term" value="C:nucleus"/>
    <property type="evidence" value="ECO:0007669"/>
    <property type="project" value="TreeGrafter"/>
</dbReference>
<gene>
    <name evidence="4" type="ORF">PXEA_LOCUS14464</name>
</gene>
<evidence type="ECO:0000313" key="5">
    <source>
        <dbReference type="Proteomes" id="UP000784294"/>
    </source>
</evidence>
<keyword evidence="5" id="KW-1185">Reference proteome</keyword>
<dbReference type="GO" id="GO:0070063">
    <property type="term" value="F:RNA polymerase binding"/>
    <property type="evidence" value="ECO:0007669"/>
    <property type="project" value="InterPro"/>
</dbReference>
<dbReference type="CDD" id="cd00201">
    <property type="entry name" value="WW"/>
    <property type="match status" value="3"/>
</dbReference>
<dbReference type="Pfam" id="PF00397">
    <property type="entry name" value="WW"/>
    <property type="match status" value="2"/>
</dbReference>
<name>A0A3S5BW13_9PLAT</name>
<dbReference type="SUPFAM" id="SSF51045">
    <property type="entry name" value="WW domain"/>
    <property type="match status" value="3"/>
</dbReference>
<reference evidence="4" key="1">
    <citation type="submission" date="2018-11" db="EMBL/GenBank/DDBJ databases">
        <authorList>
            <consortium name="Pathogen Informatics"/>
        </authorList>
    </citation>
    <scope>NUCLEOTIDE SEQUENCE</scope>
</reference>
<feature type="domain" description="WW" evidence="3">
    <location>
        <begin position="448"/>
        <end position="477"/>
    </location>
</feature>
<dbReference type="Gene3D" id="2.20.70.10">
    <property type="match status" value="3"/>
</dbReference>
<dbReference type="EMBL" id="CAAALY010049167">
    <property type="protein sequence ID" value="VEL21024.1"/>
    <property type="molecule type" value="Genomic_DNA"/>
</dbReference>
<sequence>MPPPPYMPPGPAPPMPMGGPPHGLYNHPPPNMILHSPNLAPVPGVSAGGLTTNSNPMVNSNPPVSAPLLTDTQNPAPSFLSPTSAPLQIGTAGIPSQALPSVGAVPPPVGAVSMPPVPGPVRSPFMMPPLPIPTNGHSGTHHLGVMMHPGLPPHPPLHIPQNPRLQPPLVPRRPLFATPPTIGPGPVPPRPLSMSSRNEEDIWVENVAGDGKSYYYNMRTRETRWEKPEGVTILRQGEVETGNKLGPSMRITQSSAPHASPIQANLTANGLQQFQPESLASSFITNTSPMQQPPVATQVPVDQVQQKPPEVVAWTEYKNSDGKPYYHNAKTNETTWEKPKILLDWEAFIAGFNKQAMPPPASLTNFTAPPPVETSALKEPTDALVDRPTSVSMDPPKHVDGEFVRSNPQVEADEDEDSDGVAEQVEDKSTIPTKDPSRPVSSTAVSGTPWCVVWTGDGRVFFYNPSQRLSVWETPDELKGRSDVDRLLEKPPQASLGSHSGSDASLVEEGSDGVISRGGETSDTELSEATKRNNKSMNPSGDASPDELVSKRPRLSVPTPEVDADAQVLGPSGTEKQAQLVPNITPLDSLEAAKEAEERAAKERAILPLDVRMAQFREMLIEQ</sequence>
<feature type="region of interest" description="Disordered" evidence="2">
    <location>
        <begin position="361"/>
        <end position="445"/>
    </location>
</feature>
<keyword evidence="1" id="KW-0677">Repeat</keyword>
<dbReference type="OrthoDB" id="63972at2759"/>
<evidence type="ECO:0000259" key="3">
    <source>
        <dbReference type="PROSITE" id="PS50020"/>
    </source>
</evidence>
<dbReference type="PROSITE" id="PS50020">
    <property type="entry name" value="WW_DOMAIN_2"/>
    <property type="match status" value="3"/>
</dbReference>
<accession>A0A3S5BW13</accession>
<feature type="non-terminal residue" evidence="4">
    <location>
        <position position="1"/>
    </location>
</feature>
<comment type="caution">
    <text evidence="4">The sequence shown here is derived from an EMBL/GenBank/DDBJ whole genome shotgun (WGS) entry which is preliminary data.</text>
</comment>
<feature type="domain" description="WW" evidence="3">
    <location>
        <begin position="197"/>
        <end position="230"/>
    </location>
</feature>